<evidence type="ECO:0000256" key="1">
    <source>
        <dbReference type="SAM" id="MobiDB-lite"/>
    </source>
</evidence>
<reference evidence="2" key="1">
    <citation type="submission" date="2021-01" db="EMBL/GenBank/DDBJ databases">
        <authorList>
            <consortium name="Genoscope - CEA"/>
            <person name="William W."/>
        </authorList>
    </citation>
    <scope>NUCLEOTIDE SEQUENCE</scope>
</reference>
<feature type="region of interest" description="Disordered" evidence="1">
    <location>
        <begin position="1"/>
        <end position="22"/>
    </location>
</feature>
<dbReference type="AlphaFoldDB" id="A0A816JN59"/>
<accession>A0A816JN59</accession>
<name>A0A816JN59_BRANA</name>
<sequence>MKGRKRKNPSTTHALESPVETRARKAVSAGMSRKRNACSFSLSLIRKVMTCPLYHLRKRRKKLRKLKIILWRVPLRNRLS</sequence>
<gene>
    <name evidence="2" type="ORF">DARMORV10_C04P30360.1</name>
</gene>
<protein>
    <submittedName>
        <fullName evidence="2">(rape) hypothetical protein</fullName>
    </submittedName>
</protein>
<evidence type="ECO:0000313" key="2">
    <source>
        <dbReference type="EMBL" id="CAF1842465.1"/>
    </source>
</evidence>
<organism evidence="2">
    <name type="scientific">Brassica napus</name>
    <name type="common">Rape</name>
    <dbReference type="NCBI Taxonomy" id="3708"/>
    <lineage>
        <taxon>Eukaryota</taxon>
        <taxon>Viridiplantae</taxon>
        <taxon>Streptophyta</taxon>
        <taxon>Embryophyta</taxon>
        <taxon>Tracheophyta</taxon>
        <taxon>Spermatophyta</taxon>
        <taxon>Magnoliopsida</taxon>
        <taxon>eudicotyledons</taxon>
        <taxon>Gunneridae</taxon>
        <taxon>Pentapetalae</taxon>
        <taxon>rosids</taxon>
        <taxon>malvids</taxon>
        <taxon>Brassicales</taxon>
        <taxon>Brassicaceae</taxon>
        <taxon>Brassiceae</taxon>
        <taxon>Brassica</taxon>
    </lineage>
</organism>
<dbReference type="EMBL" id="HG994368">
    <property type="protein sequence ID" value="CAF1842465.1"/>
    <property type="molecule type" value="Genomic_DNA"/>
</dbReference>
<dbReference type="Proteomes" id="UP001295469">
    <property type="component" value="Chromosome C04"/>
</dbReference>
<proteinExistence type="predicted"/>